<feature type="compositionally biased region" description="Pro residues" evidence="6">
    <location>
        <begin position="614"/>
        <end position="632"/>
    </location>
</feature>
<dbReference type="PROSITE" id="PS51282">
    <property type="entry name" value="DWNN"/>
    <property type="match status" value="1"/>
</dbReference>
<accession>A0AAD8Y6P9</accession>
<keyword evidence="2" id="KW-0479">Metal-binding</keyword>
<evidence type="ECO:0000256" key="2">
    <source>
        <dbReference type="ARBA" id="ARBA00022723"/>
    </source>
</evidence>
<evidence type="ECO:0000313" key="8">
    <source>
        <dbReference type="EMBL" id="KAK1740522.1"/>
    </source>
</evidence>
<evidence type="ECO:0000256" key="4">
    <source>
        <dbReference type="ARBA" id="ARBA00022833"/>
    </source>
</evidence>
<dbReference type="Proteomes" id="UP001224775">
    <property type="component" value="Unassembled WGS sequence"/>
</dbReference>
<keyword evidence="8" id="KW-0012">Acyltransferase</keyword>
<reference evidence="8" key="1">
    <citation type="submission" date="2023-06" db="EMBL/GenBank/DDBJ databases">
        <title>Survivors Of The Sea: Transcriptome response of Skeletonema marinoi to long-term dormancy.</title>
        <authorList>
            <person name="Pinder M.I.M."/>
            <person name="Kourtchenko O."/>
            <person name="Robertson E.K."/>
            <person name="Larsson T."/>
            <person name="Maumus F."/>
            <person name="Osuna-Cruz C.M."/>
            <person name="Vancaester E."/>
            <person name="Stenow R."/>
            <person name="Vandepoele K."/>
            <person name="Ploug H."/>
            <person name="Bruchert V."/>
            <person name="Godhe A."/>
            <person name="Topel M."/>
        </authorList>
    </citation>
    <scope>NUCLEOTIDE SEQUENCE</scope>
    <source>
        <strain evidence="8">R05AC</strain>
    </source>
</reference>
<dbReference type="Pfam" id="PF08783">
    <property type="entry name" value="DWNN"/>
    <property type="match status" value="1"/>
</dbReference>
<name>A0AAD8Y6P9_9STRA</name>
<feature type="compositionally biased region" description="Gly residues" evidence="6">
    <location>
        <begin position="184"/>
        <end position="200"/>
    </location>
</feature>
<feature type="compositionally biased region" description="Low complexity" evidence="6">
    <location>
        <begin position="505"/>
        <end position="514"/>
    </location>
</feature>
<evidence type="ECO:0000256" key="5">
    <source>
        <dbReference type="ARBA" id="ARBA00023242"/>
    </source>
</evidence>
<feature type="region of interest" description="Disordered" evidence="6">
    <location>
        <begin position="163"/>
        <end position="278"/>
    </location>
</feature>
<feature type="compositionally biased region" description="Low complexity" evidence="6">
    <location>
        <begin position="633"/>
        <end position="642"/>
    </location>
</feature>
<dbReference type="GO" id="GO:0006511">
    <property type="term" value="P:ubiquitin-dependent protein catabolic process"/>
    <property type="evidence" value="ECO:0007669"/>
    <property type="project" value="TreeGrafter"/>
</dbReference>
<gene>
    <name evidence="8" type="ORF">QTG54_008617</name>
</gene>
<evidence type="ECO:0000256" key="3">
    <source>
        <dbReference type="ARBA" id="ARBA00022771"/>
    </source>
</evidence>
<feature type="compositionally biased region" description="Low complexity" evidence="6">
    <location>
        <begin position="573"/>
        <end position="584"/>
    </location>
</feature>
<dbReference type="EC" id="2.3.2.27" evidence="8"/>
<dbReference type="InterPro" id="IPR014891">
    <property type="entry name" value="DWNN_domain"/>
</dbReference>
<dbReference type="GO" id="GO:0005634">
    <property type="term" value="C:nucleus"/>
    <property type="evidence" value="ECO:0007669"/>
    <property type="project" value="UniProtKB-SubCell"/>
</dbReference>
<dbReference type="GO" id="GO:0006397">
    <property type="term" value="P:mRNA processing"/>
    <property type="evidence" value="ECO:0007669"/>
    <property type="project" value="InterPro"/>
</dbReference>
<dbReference type="InterPro" id="IPR033489">
    <property type="entry name" value="RBBP6"/>
</dbReference>
<feature type="domain" description="DWNN" evidence="7">
    <location>
        <begin position="5"/>
        <end position="83"/>
    </location>
</feature>
<protein>
    <submittedName>
        <fullName evidence="8">E3 ubiquitin-protein ligase, RBBP6 family</fullName>
        <ecNumber evidence="8">2.3.2.27</ecNumber>
    </submittedName>
</protein>
<evidence type="ECO:0000256" key="1">
    <source>
        <dbReference type="ARBA" id="ARBA00004123"/>
    </source>
</evidence>
<dbReference type="GO" id="GO:0061630">
    <property type="term" value="F:ubiquitin protein ligase activity"/>
    <property type="evidence" value="ECO:0007669"/>
    <property type="project" value="UniProtKB-EC"/>
</dbReference>
<dbReference type="SMART" id="SM01180">
    <property type="entry name" value="DWNN"/>
    <property type="match status" value="1"/>
</dbReference>
<dbReference type="SUPFAM" id="SSF57850">
    <property type="entry name" value="RING/U-box"/>
    <property type="match status" value="1"/>
</dbReference>
<evidence type="ECO:0000256" key="6">
    <source>
        <dbReference type="SAM" id="MobiDB-lite"/>
    </source>
</evidence>
<dbReference type="Gene3D" id="3.10.20.90">
    <property type="entry name" value="Phosphatidylinositol 3-kinase Catalytic Subunit, Chain A, domain 1"/>
    <property type="match status" value="1"/>
</dbReference>
<dbReference type="Gene3D" id="3.30.40.10">
    <property type="entry name" value="Zinc/RING finger domain, C3HC4 (zinc finger)"/>
    <property type="match status" value="1"/>
</dbReference>
<dbReference type="PANTHER" id="PTHR15439:SF0">
    <property type="entry name" value="CELL DIVISION CYCLE AND APOPTOSIS REGULATOR PROTEIN 1-RELATED"/>
    <property type="match status" value="1"/>
</dbReference>
<keyword evidence="3" id="KW-0863">Zinc-finger</keyword>
<dbReference type="CDD" id="cd16620">
    <property type="entry name" value="vRING-HC-C4C4_RBBP6"/>
    <property type="match status" value="1"/>
</dbReference>
<comment type="subcellular location">
    <subcellularLocation>
        <location evidence="1">Nucleus</location>
    </subcellularLocation>
</comment>
<evidence type="ECO:0000313" key="9">
    <source>
        <dbReference type="Proteomes" id="UP001224775"/>
    </source>
</evidence>
<feature type="region of interest" description="Disordered" evidence="6">
    <location>
        <begin position="404"/>
        <end position="729"/>
    </location>
</feature>
<keyword evidence="4" id="KW-0862">Zinc</keyword>
<sequence>MSSTILYKFRSGTNFETLPLPGTSARLIDIKRAIVKAKKLDRNTTTGSLDFDFAIQNANTNEEYGDDTMILPRGTRIIVRRVATERNMGLLHRMAMGNGGGGNVNNAPSSAVRSDFYTIRSHDRVEEDEFVDQDAPQASSAVVDESAELEALKAVTDQAASVYGSSSGASSGGPGGPNKSNYVAGGGGPNGGGRGGGGPSQFGKPPPHNMQQQQQPRPPRPNADPELRQQELPKKKTTTGIPRTFLSLSAPAPTPAEGDNTEEEDAEGGGGGGLASQLNPNQHVFQALINRAGGQSIGGEAGKRRDLDYALKLTATSIPEHLQCGICHSVVKSAMLVPWDPDGRPTCESCIRDALAQNGFKCPLTGTEGVSPDDLFPNVGLRKAAELFVEDIMQQMDQIEKQLEAEEAEEEKRNALAKEKEDSNVFEGDAGEGGTLLTRKAAKAGSGKKGYEDDLFGGGDDFGGDVFDVAEDDVEGEDDNMTDEPVTNESDAPKSSGDKVDDNNNTKTETTDATVSSATDPIEPSSNEKKSEEDVGATKKEGGPGTATNGEGSEHNSEPADSSREQHEKNDSSHNLSNNTASTSNRRRNEAPKRRGPPAGYMLGPAGVSGPSPNKFPPPNNNVPPPPPPRGPPMMGRGSGMNDRGPPGGNYPDNHYGGGRGGRGHQNFGRGNNDWNRKRDFNQMDGGGMHQEMNQGGWGGAQRDNYGGRGNPNYQGGGRGNPHYQGGVVEDSITTVDVATATGWERRW</sequence>
<dbReference type="EMBL" id="JATAAI010000015">
    <property type="protein sequence ID" value="KAK1740522.1"/>
    <property type="molecule type" value="Genomic_DNA"/>
</dbReference>
<dbReference type="PANTHER" id="PTHR15439">
    <property type="entry name" value="RETINOBLASTOMA-BINDING PROTEIN 6"/>
    <property type="match status" value="1"/>
</dbReference>
<dbReference type="InterPro" id="IPR013083">
    <property type="entry name" value="Znf_RING/FYVE/PHD"/>
</dbReference>
<dbReference type="AlphaFoldDB" id="A0AAD8Y6P9"/>
<feature type="compositionally biased region" description="Basic and acidic residues" evidence="6">
    <location>
        <begin position="552"/>
        <end position="572"/>
    </location>
</feature>
<feature type="compositionally biased region" description="Gly residues" evidence="6">
    <location>
        <begin position="707"/>
        <end position="720"/>
    </location>
</feature>
<organism evidence="8 9">
    <name type="scientific">Skeletonema marinoi</name>
    <dbReference type="NCBI Taxonomy" id="267567"/>
    <lineage>
        <taxon>Eukaryota</taxon>
        <taxon>Sar</taxon>
        <taxon>Stramenopiles</taxon>
        <taxon>Ochrophyta</taxon>
        <taxon>Bacillariophyta</taxon>
        <taxon>Coscinodiscophyceae</taxon>
        <taxon>Thalassiosirophycidae</taxon>
        <taxon>Thalassiosirales</taxon>
        <taxon>Skeletonemataceae</taxon>
        <taxon>Skeletonema</taxon>
        <taxon>Skeletonema marinoi-dohrnii complex</taxon>
    </lineage>
</organism>
<keyword evidence="8" id="KW-0808">Transferase</keyword>
<comment type="caution">
    <text evidence="8">The sequence shown here is derived from an EMBL/GenBank/DDBJ whole genome shotgun (WGS) entry which is preliminary data.</text>
</comment>
<feature type="compositionally biased region" description="Basic and acidic residues" evidence="6">
    <location>
        <begin position="404"/>
        <end position="423"/>
    </location>
</feature>
<proteinExistence type="predicted"/>
<feature type="compositionally biased region" description="Basic and acidic residues" evidence="6">
    <location>
        <begin position="223"/>
        <end position="234"/>
    </location>
</feature>
<dbReference type="GO" id="GO:0008270">
    <property type="term" value="F:zinc ion binding"/>
    <property type="evidence" value="ECO:0007669"/>
    <property type="project" value="UniProtKB-KW"/>
</dbReference>
<feature type="compositionally biased region" description="Acidic residues" evidence="6">
    <location>
        <begin position="468"/>
        <end position="482"/>
    </location>
</feature>
<keyword evidence="9" id="KW-1185">Reference proteome</keyword>
<feature type="compositionally biased region" description="Basic and acidic residues" evidence="6">
    <location>
        <begin position="526"/>
        <end position="542"/>
    </location>
</feature>
<dbReference type="GO" id="GO:0016567">
    <property type="term" value="P:protein ubiquitination"/>
    <property type="evidence" value="ECO:0007669"/>
    <property type="project" value="InterPro"/>
</dbReference>
<keyword evidence="5" id="KW-0539">Nucleus</keyword>
<evidence type="ECO:0000259" key="7">
    <source>
        <dbReference type="PROSITE" id="PS51282"/>
    </source>
</evidence>